<dbReference type="InterPro" id="IPR004020">
    <property type="entry name" value="DAPIN"/>
</dbReference>
<dbReference type="EMBL" id="OV696700">
    <property type="protein sequence ID" value="CAH1247091.1"/>
    <property type="molecule type" value="Genomic_DNA"/>
</dbReference>
<feature type="transmembrane region" description="Helical" evidence="2">
    <location>
        <begin position="493"/>
        <end position="518"/>
    </location>
</feature>
<dbReference type="SUPFAM" id="SSF47769">
    <property type="entry name" value="SAM/Pointed domain"/>
    <property type="match status" value="1"/>
</dbReference>
<evidence type="ECO:0000256" key="1">
    <source>
        <dbReference type="SAM" id="MobiDB-lite"/>
    </source>
</evidence>
<reference evidence="4" key="1">
    <citation type="submission" date="2022-01" db="EMBL/GenBank/DDBJ databases">
        <authorList>
            <person name="Braso-Vives M."/>
        </authorList>
    </citation>
    <scope>NUCLEOTIDE SEQUENCE</scope>
</reference>
<dbReference type="InterPro" id="IPR011029">
    <property type="entry name" value="DEATH-like_dom_sf"/>
</dbReference>
<name>A0A8J9Z4T2_BRALA</name>
<dbReference type="Proteomes" id="UP000838412">
    <property type="component" value="Chromosome 15"/>
</dbReference>
<evidence type="ECO:0000256" key="2">
    <source>
        <dbReference type="SAM" id="Phobius"/>
    </source>
</evidence>
<organism evidence="4 5">
    <name type="scientific">Branchiostoma lanceolatum</name>
    <name type="common">Common lancelet</name>
    <name type="synonym">Amphioxus lanceolatum</name>
    <dbReference type="NCBI Taxonomy" id="7740"/>
    <lineage>
        <taxon>Eukaryota</taxon>
        <taxon>Metazoa</taxon>
        <taxon>Chordata</taxon>
        <taxon>Cephalochordata</taxon>
        <taxon>Leptocardii</taxon>
        <taxon>Amphioxiformes</taxon>
        <taxon>Branchiostomatidae</taxon>
        <taxon>Branchiostoma</taxon>
    </lineage>
</organism>
<evidence type="ECO:0000313" key="5">
    <source>
        <dbReference type="Proteomes" id="UP000838412"/>
    </source>
</evidence>
<dbReference type="OrthoDB" id="10426004at2759"/>
<accession>A0A8J9Z4T2</accession>
<protein>
    <submittedName>
        <fullName evidence="4">Hypp7823 protein</fullName>
    </submittedName>
</protein>
<gene>
    <name evidence="4" type="primary">Hypp7823</name>
    <name evidence="4" type="ORF">BLAG_LOCUS8878</name>
</gene>
<proteinExistence type="predicted"/>
<feature type="transmembrane region" description="Helical" evidence="2">
    <location>
        <begin position="524"/>
        <end position="545"/>
    </location>
</feature>
<keyword evidence="2" id="KW-0812">Transmembrane</keyword>
<evidence type="ECO:0000313" key="4">
    <source>
        <dbReference type="EMBL" id="CAH1247091.1"/>
    </source>
</evidence>
<dbReference type="Pfam" id="PF02758">
    <property type="entry name" value="PYRIN"/>
    <property type="match status" value="1"/>
</dbReference>
<dbReference type="SMART" id="SM01289">
    <property type="entry name" value="PYRIN"/>
    <property type="match status" value="1"/>
</dbReference>
<dbReference type="PROSITE" id="PS50824">
    <property type="entry name" value="DAPIN"/>
    <property type="match status" value="1"/>
</dbReference>
<dbReference type="Gene3D" id="1.10.150.50">
    <property type="entry name" value="Transcription Factor, Ets-1"/>
    <property type="match status" value="1"/>
</dbReference>
<feature type="transmembrane region" description="Helical" evidence="2">
    <location>
        <begin position="368"/>
        <end position="386"/>
    </location>
</feature>
<keyword evidence="5" id="KW-1185">Reference proteome</keyword>
<dbReference type="AlphaFoldDB" id="A0A8J9Z4T2"/>
<dbReference type="Gene3D" id="1.10.533.10">
    <property type="entry name" value="Death Domain, Fas"/>
    <property type="match status" value="1"/>
</dbReference>
<feature type="region of interest" description="Disordered" evidence="1">
    <location>
        <begin position="1"/>
        <end position="34"/>
    </location>
</feature>
<evidence type="ECO:0000259" key="3">
    <source>
        <dbReference type="PROSITE" id="PS50824"/>
    </source>
</evidence>
<sequence length="849" mass="94980">MLSKQRHRNRIPARAPKLSRPTLPLPPEDRPRPTLRCKPKLRYPITEPGATCIFGRSRGSVVMAAAGGGDEPRRPPGQAHEYGPYKKLLLGIFEDMDNAEYKNFKHHLDCVVSSDNVSIPKYRIEGAKRQKMPDLILRYIQRREALDVVARILQDLPNVQLLERIRQFTHPEPGTAGYIVMQVKHAAESEADYLTKCQEIAAVLNRCSPGLGNLILDEVRRQECVLVKYLLYVKELSLARPTDVIQKMSSEESKEELRCLGVIYVKVEDATLFTGELHGDPRTWDPVEVTQWVARILLPRDQTATIPDLEMTGAEICTRPETWFTDKFPAGKGRVLYSDLQQRRDDVARHRRFGGSQENERVVEGTSASFLVSAYLMSMVLTLFSGHHREKAERILQYMQSLMEVTKRRSKNEKLLHSGHFSQIWAKKNIIKERRNLPYSEASVVFGSDAIAISSEAYSQVVTSAAEAMEVIGAPLEIKIKEPWWEWKRAIRLGVAAVGGAVGGAAVAGGAVVGAFLLVADLGAGSAAAAIGFAAVYKVLTMALYKSAKEIKDNYSQALIFLLEVLREREMTEEKLQQIANKAEAKSKMYSIRNAENKMMEILHQVSRLPLGIPPSRIQQEAHFDYRARKWLHDDSIANINDTMVIAFAHFELRRLLRDMFVLGVVGSKGSGKNTMVKSVFPEQRAQQASPGPYDVKLCNGSKDIGESTLPVLLFPSGQRTEVDIAHKLCTGVCGAFICVVEYVAGSPVIGALGRVENLSVPVLLCVNKCGRVKDQREASQILDRYKTQVSRDFKGLERLTEVVLTDFQTTDPPAWLTGAEGVKYWIKDAIQNHKRYVNNARFLALTSS</sequence>
<keyword evidence="2" id="KW-0472">Membrane</keyword>
<keyword evidence="2" id="KW-1133">Transmembrane helix</keyword>
<dbReference type="InterPro" id="IPR013761">
    <property type="entry name" value="SAM/pointed_sf"/>
</dbReference>
<feature type="compositionally biased region" description="Basic residues" evidence="1">
    <location>
        <begin position="1"/>
        <end position="11"/>
    </location>
</feature>
<feature type="domain" description="Pyrin" evidence="3">
    <location>
        <begin position="80"/>
        <end position="171"/>
    </location>
</feature>
<dbReference type="SUPFAM" id="SSF47986">
    <property type="entry name" value="DEATH domain"/>
    <property type="match status" value="1"/>
</dbReference>